<evidence type="ECO:0000256" key="2">
    <source>
        <dbReference type="ARBA" id="ARBA00022840"/>
    </source>
</evidence>
<dbReference type="GO" id="GO:0016887">
    <property type="term" value="F:ATP hydrolysis activity"/>
    <property type="evidence" value="ECO:0007669"/>
    <property type="project" value="TreeGrafter"/>
</dbReference>
<dbReference type="SMR" id="A0A075WB33"/>
<keyword evidence="1 3" id="KW-0547">Nucleotide-binding</keyword>
<proteinExistence type="predicted"/>
<dbReference type="HOGENOM" id="CLU_037612_0_3_2"/>
<organism evidence="5 6">
    <name type="scientific">Archaeoglobus fulgidus DSM 8774</name>
    <dbReference type="NCBI Taxonomy" id="1344584"/>
    <lineage>
        <taxon>Archaea</taxon>
        <taxon>Methanobacteriati</taxon>
        <taxon>Methanobacteriota</taxon>
        <taxon>Archaeoglobi</taxon>
        <taxon>Archaeoglobales</taxon>
        <taxon>Archaeoglobaceae</taxon>
        <taxon>Archaeoglobus</taxon>
    </lineage>
</organism>
<dbReference type="RefSeq" id="WP_010878199.1">
    <property type="nucleotide sequence ID" value="NZ_CP006577.1"/>
</dbReference>
<dbReference type="Proteomes" id="UP000028501">
    <property type="component" value="Chromosome"/>
</dbReference>
<feature type="binding site" evidence="3">
    <location>
        <begin position="11"/>
        <end position="18"/>
    </location>
    <ligand>
        <name>ATP</name>
        <dbReference type="ChEBI" id="CHEBI:30616"/>
    </ligand>
</feature>
<dbReference type="PIRSF" id="PIRSF003092">
    <property type="entry name" value="MinD"/>
    <property type="match status" value="1"/>
</dbReference>
<keyword evidence="5" id="KW-0131">Cell cycle</keyword>
<gene>
    <name evidence="5" type="ORF">AFULGI_00007780</name>
</gene>
<dbReference type="InterPro" id="IPR002586">
    <property type="entry name" value="CobQ/CobB/MinD/ParA_Nub-bd_dom"/>
</dbReference>
<evidence type="ECO:0000256" key="1">
    <source>
        <dbReference type="ARBA" id="ARBA00022741"/>
    </source>
</evidence>
<dbReference type="GO" id="GO:0005524">
    <property type="term" value="F:ATP binding"/>
    <property type="evidence" value="ECO:0007669"/>
    <property type="project" value="UniProtKB-KW"/>
</dbReference>
<keyword evidence="5" id="KW-0132">Cell division</keyword>
<dbReference type="GeneID" id="24794297"/>
<dbReference type="InterPro" id="IPR025501">
    <property type="entry name" value="MinD_FleN"/>
</dbReference>
<dbReference type="InterPro" id="IPR027417">
    <property type="entry name" value="P-loop_NTPase"/>
</dbReference>
<dbReference type="FunFam" id="3.40.50.300:FF:000285">
    <property type="entry name" value="Sporulation initiation inhibitor Soj"/>
    <property type="match status" value="1"/>
</dbReference>
<reference evidence="5 6" key="1">
    <citation type="submission" date="2013-07" db="EMBL/GenBank/DDBJ databases">
        <title>Genome of Archaeoglobus fulgidus.</title>
        <authorList>
            <person name="Fiebig A."/>
            <person name="Birkeland N.-K."/>
        </authorList>
    </citation>
    <scope>NUCLEOTIDE SEQUENCE [LARGE SCALE GENOMIC DNA]</scope>
    <source>
        <strain evidence="5 6">DSM 8774</strain>
    </source>
</reference>
<feature type="domain" description="CobQ/CobB/MinD/ParA nucleotide binding" evidence="4">
    <location>
        <begin position="5"/>
        <end position="212"/>
    </location>
</feature>
<sequence length="263" mass="27656">MVRTITVASGKGGTGKTTITANLGVALAQLGHDVTIVDADITMANLELILGMEGLPVTLQNVLAGEARIDEAIYVGPGGVKVVPAGVSLEGLRKANPEKLEDVLTQIMESTDILLLDAPAGLERSAVIAIAAAQELLLVVNPEISSITDGLKTKIVAERLGTKVLGVVVNRITTLGIEMAKNEIEAILEAKVIGLIPEDPEVRRAAAYGKPVVLRSPNSPAARAIVELANYIAGGAKKKVPAEVKEKKKEGALAKMLRIFRRR</sequence>
<dbReference type="AlphaFoldDB" id="A0A075WB33"/>
<accession>A0A075WB33</accession>
<evidence type="ECO:0000256" key="3">
    <source>
        <dbReference type="PIRSR" id="PIRSR003092-1"/>
    </source>
</evidence>
<dbReference type="CDD" id="cd02036">
    <property type="entry name" value="MinD"/>
    <property type="match status" value="1"/>
</dbReference>
<protein>
    <submittedName>
        <fullName evidence="5">Cell division ATPase MinD, archaeal</fullName>
    </submittedName>
</protein>
<dbReference type="Pfam" id="PF01656">
    <property type="entry name" value="CbiA"/>
    <property type="match status" value="1"/>
</dbReference>
<name>A0A075WB33_ARCFL</name>
<dbReference type="PANTHER" id="PTHR43384">
    <property type="entry name" value="SEPTUM SITE-DETERMINING PROTEIN MIND HOMOLOG, CHLOROPLASTIC-RELATED"/>
    <property type="match status" value="1"/>
</dbReference>
<keyword evidence="2 3" id="KW-0067">ATP-binding</keyword>
<dbReference type="Gene3D" id="3.40.50.300">
    <property type="entry name" value="P-loop containing nucleotide triphosphate hydrolases"/>
    <property type="match status" value="1"/>
</dbReference>
<dbReference type="GO" id="GO:0051782">
    <property type="term" value="P:negative regulation of cell division"/>
    <property type="evidence" value="ECO:0007669"/>
    <property type="project" value="TreeGrafter"/>
</dbReference>
<dbReference type="GO" id="GO:0005829">
    <property type="term" value="C:cytosol"/>
    <property type="evidence" value="ECO:0007669"/>
    <property type="project" value="TreeGrafter"/>
</dbReference>
<dbReference type="InterPro" id="IPR010224">
    <property type="entry name" value="MinD_archaea"/>
</dbReference>
<dbReference type="GO" id="GO:0051301">
    <property type="term" value="P:cell division"/>
    <property type="evidence" value="ECO:0007669"/>
    <property type="project" value="UniProtKB-KW"/>
</dbReference>
<evidence type="ECO:0000313" key="6">
    <source>
        <dbReference type="Proteomes" id="UP000028501"/>
    </source>
</evidence>
<dbReference type="SUPFAM" id="SSF52540">
    <property type="entry name" value="P-loop containing nucleoside triphosphate hydrolases"/>
    <property type="match status" value="1"/>
</dbReference>
<evidence type="ECO:0000259" key="4">
    <source>
        <dbReference type="Pfam" id="PF01656"/>
    </source>
</evidence>
<dbReference type="KEGG" id="afg:AFULGI_00007780"/>
<dbReference type="NCBIfam" id="TIGR01969">
    <property type="entry name" value="minD_arch"/>
    <property type="match status" value="1"/>
</dbReference>
<dbReference type="InterPro" id="IPR050625">
    <property type="entry name" value="ParA/MinD_ATPase"/>
</dbReference>
<dbReference type="PANTHER" id="PTHR43384:SF10">
    <property type="entry name" value="ATPASE INVOLVED IN CHROMOSOME PARTITIONING, PARA_MIND FAMILY"/>
    <property type="match status" value="1"/>
</dbReference>
<dbReference type="EMBL" id="CP006577">
    <property type="protein sequence ID" value="AIG97575.1"/>
    <property type="molecule type" value="Genomic_DNA"/>
</dbReference>
<dbReference type="GO" id="GO:0009898">
    <property type="term" value="C:cytoplasmic side of plasma membrane"/>
    <property type="evidence" value="ECO:0007669"/>
    <property type="project" value="TreeGrafter"/>
</dbReference>
<evidence type="ECO:0000313" key="5">
    <source>
        <dbReference type="EMBL" id="AIG97575.1"/>
    </source>
</evidence>